<accession>A0A8X6WB39</accession>
<dbReference type="Proteomes" id="UP000887159">
    <property type="component" value="Unassembled WGS sequence"/>
</dbReference>
<sequence>MHAANVRLPQCAKHGWGHLDAVNIIWIHLKKGLLAIRAPRYLVTHTSEDIPVCVSASGVSAGNKPVFLAVIDIGPLRSSTAFHFTVLIPSIPYSTNRAAIL</sequence>
<gene>
    <name evidence="1" type="ORF">TNCV_3120411</name>
</gene>
<proteinExistence type="predicted"/>
<reference evidence="1" key="1">
    <citation type="submission" date="2020-08" db="EMBL/GenBank/DDBJ databases">
        <title>Multicomponent nature underlies the extraordinary mechanical properties of spider dragline silk.</title>
        <authorList>
            <person name="Kono N."/>
            <person name="Nakamura H."/>
            <person name="Mori M."/>
            <person name="Yoshida Y."/>
            <person name="Ohtoshi R."/>
            <person name="Malay A.D."/>
            <person name="Moran D.A.P."/>
            <person name="Tomita M."/>
            <person name="Numata K."/>
            <person name="Arakawa K."/>
        </authorList>
    </citation>
    <scope>NUCLEOTIDE SEQUENCE</scope>
</reference>
<keyword evidence="2" id="KW-1185">Reference proteome</keyword>
<protein>
    <submittedName>
        <fullName evidence="1">Uncharacterized protein</fullName>
    </submittedName>
</protein>
<evidence type="ECO:0000313" key="1">
    <source>
        <dbReference type="EMBL" id="GFY30881.1"/>
    </source>
</evidence>
<dbReference type="AlphaFoldDB" id="A0A8X6WB39"/>
<evidence type="ECO:0000313" key="2">
    <source>
        <dbReference type="Proteomes" id="UP000887159"/>
    </source>
</evidence>
<dbReference type="EMBL" id="BMAU01021394">
    <property type="protein sequence ID" value="GFY30881.1"/>
    <property type="molecule type" value="Genomic_DNA"/>
</dbReference>
<name>A0A8X6WB39_TRICX</name>
<organism evidence="1 2">
    <name type="scientific">Trichonephila clavipes</name>
    <name type="common">Golden silk orbweaver</name>
    <name type="synonym">Nephila clavipes</name>
    <dbReference type="NCBI Taxonomy" id="2585209"/>
    <lineage>
        <taxon>Eukaryota</taxon>
        <taxon>Metazoa</taxon>
        <taxon>Ecdysozoa</taxon>
        <taxon>Arthropoda</taxon>
        <taxon>Chelicerata</taxon>
        <taxon>Arachnida</taxon>
        <taxon>Araneae</taxon>
        <taxon>Araneomorphae</taxon>
        <taxon>Entelegynae</taxon>
        <taxon>Araneoidea</taxon>
        <taxon>Nephilidae</taxon>
        <taxon>Trichonephila</taxon>
    </lineage>
</organism>
<comment type="caution">
    <text evidence="1">The sequence shown here is derived from an EMBL/GenBank/DDBJ whole genome shotgun (WGS) entry which is preliminary data.</text>
</comment>